<organism evidence="1 2">
    <name type="scientific">Planoprotostelium fungivorum</name>
    <dbReference type="NCBI Taxonomy" id="1890364"/>
    <lineage>
        <taxon>Eukaryota</taxon>
        <taxon>Amoebozoa</taxon>
        <taxon>Evosea</taxon>
        <taxon>Variosea</taxon>
        <taxon>Cavosteliida</taxon>
        <taxon>Cavosteliaceae</taxon>
        <taxon>Planoprotostelium</taxon>
    </lineage>
</organism>
<evidence type="ECO:0000313" key="1">
    <source>
        <dbReference type="EMBL" id="PRP80340.1"/>
    </source>
</evidence>
<dbReference type="InParanoid" id="A0A2P6N8S5"/>
<evidence type="ECO:0000313" key="2">
    <source>
        <dbReference type="Proteomes" id="UP000241769"/>
    </source>
</evidence>
<name>A0A2P6N8S5_9EUKA</name>
<reference evidence="1 2" key="1">
    <citation type="journal article" date="2018" name="Genome Biol. Evol.">
        <title>Multiple Roots of Fruiting Body Formation in Amoebozoa.</title>
        <authorList>
            <person name="Hillmann F."/>
            <person name="Forbes G."/>
            <person name="Novohradska S."/>
            <person name="Ferling I."/>
            <person name="Riege K."/>
            <person name="Groth M."/>
            <person name="Westermann M."/>
            <person name="Marz M."/>
            <person name="Spaller T."/>
            <person name="Winckler T."/>
            <person name="Schaap P."/>
            <person name="Glockner G."/>
        </authorList>
    </citation>
    <scope>NUCLEOTIDE SEQUENCE [LARGE SCALE GENOMIC DNA]</scope>
    <source>
        <strain evidence="1 2">Jena</strain>
    </source>
</reference>
<accession>A0A2P6N8S5</accession>
<protein>
    <submittedName>
        <fullName evidence="1">Uncharacterized protein</fullName>
    </submittedName>
</protein>
<comment type="caution">
    <text evidence="1">The sequence shown here is derived from an EMBL/GenBank/DDBJ whole genome shotgun (WGS) entry which is preliminary data.</text>
</comment>
<dbReference type="AlphaFoldDB" id="A0A2P6N8S5"/>
<proteinExistence type="predicted"/>
<gene>
    <name evidence="1" type="ORF">PROFUN_12092</name>
</gene>
<sequence>MKQQMDKMGIELGRSYSAIQSRDVFWSACMTQGSKSVSNHASKDIDCNRLSNNRGITFSIHSLPEDQVAAEVVGYTHRCGPSKQPKAVSPSEILDYNMDWSVFYDNRAYKNCLKEDKILHNHIWSAEGSRVQYEEDGLITLKQIRNTIEQYLDDLVCPYMEGSPIHLILGVTDHCTTCGLYPMQLDDTLKNDIADCLKAELRAFTPPIPFDDVSVTIYHIQEPSDGDSSTYGKFSIRKCQVFILSSTTGTHILKLIKATPGSGASTMLQWLGVELSKDPHTTVVDFSQQSFSWDKIPLLFQGRTHHTVIITIDENNSKPPSGLHITGRLIVLIVDKYRGNQPNVTPYVQWKDIDCLERFLQHHFPDSKVISEVAKRAREAVYDHFDRHFFSFVCAAEEDQHDAVAWVRKQYYRVEHMKESIDLMAFFSVFGCRQLRFPVENTIHLNGSILHLEDNKVFIWHDAISEIIMRQVLHLPGPHSKSECDTFNRIFQSAYKTFRGSEFCAIMGDFCRNTNFLHYLAEDKCYQCVEDIVQTKVNDLRYSDSKEYETAKETTIYLCVARSKAHRIIKNKKDELKYAQAAMEMNSSSFYLCKYNLAVSHCNVGNKKQELCKVVQSYNIQGKEWESRIKRYGTAEEIDICSTPASGTTLIRRELLQ</sequence>
<dbReference type="EMBL" id="MDYQ01000153">
    <property type="protein sequence ID" value="PRP80340.1"/>
    <property type="molecule type" value="Genomic_DNA"/>
</dbReference>
<dbReference type="Proteomes" id="UP000241769">
    <property type="component" value="Unassembled WGS sequence"/>
</dbReference>
<keyword evidence="2" id="KW-1185">Reference proteome</keyword>